<keyword evidence="2" id="KW-1185">Reference proteome</keyword>
<comment type="caution">
    <text evidence="1">The sequence shown here is derived from an EMBL/GenBank/DDBJ whole genome shotgun (WGS) entry which is preliminary data.</text>
</comment>
<name>G6FU43_9CYAN</name>
<protein>
    <submittedName>
        <fullName evidence="1">Uncharacterized protein</fullName>
    </submittedName>
</protein>
<accession>G6FU43</accession>
<dbReference type="Proteomes" id="UP000004344">
    <property type="component" value="Unassembled WGS sequence"/>
</dbReference>
<organism evidence="1 2">
    <name type="scientific">Fischerella thermalis JSC-11</name>
    <dbReference type="NCBI Taxonomy" id="741277"/>
    <lineage>
        <taxon>Bacteria</taxon>
        <taxon>Bacillati</taxon>
        <taxon>Cyanobacteriota</taxon>
        <taxon>Cyanophyceae</taxon>
        <taxon>Nostocales</taxon>
        <taxon>Hapalosiphonaceae</taxon>
        <taxon>Fischerella</taxon>
    </lineage>
</organism>
<proteinExistence type="predicted"/>
<gene>
    <name evidence="1" type="ORF">FJSC11DRAFT_2390</name>
</gene>
<evidence type="ECO:0000313" key="1">
    <source>
        <dbReference type="EMBL" id="EHC12773.1"/>
    </source>
</evidence>
<dbReference type="AlphaFoldDB" id="G6FU43"/>
<sequence length="79" mass="9187">MVLPPIRLKILLFPLSLGSFEADEECRHEVSTETVERQELPIAYFQQFNSLSKYLLFPVIVGKFSPFFVETQKLAQMIH</sequence>
<evidence type="ECO:0000313" key="2">
    <source>
        <dbReference type="Proteomes" id="UP000004344"/>
    </source>
</evidence>
<reference evidence="1 2" key="1">
    <citation type="submission" date="2011-09" db="EMBL/GenBank/DDBJ databases">
        <title>The draft genome of Fischerella sp. JSC-11.</title>
        <authorList>
            <consortium name="US DOE Joint Genome Institute (JGI-PGF)"/>
            <person name="Lucas S."/>
            <person name="Han J."/>
            <person name="Lapidus A."/>
            <person name="Cheng J.-F."/>
            <person name="Goodwin L."/>
            <person name="Pitluck S."/>
            <person name="Peters L."/>
            <person name="Land M.L."/>
            <person name="Hauser L."/>
            <person name="Sarkisova S."/>
            <person name="Bryant D.A."/>
            <person name="Brown I."/>
            <person name="Woyke T.J."/>
        </authorList>
    </citation>
    <scope>NUCLEOTIDE SEQUENCE [LARGE SCALE GENOMIC DNA]</scope>
    <source>
        <strain evidence="1 2">JSC-11</strain>
    </source>
</reference>
<dbReference type="EMBL" id="AGIZ01000007">
    <property type="protein sequence ID" value="EHC12773.1"/>
    <property type="molecule type" value="Genomic_DNA"/>
</dbReference>